<dbReference type="Pfam" id="PF14124">
    <property type="entry name" value="DUF4291"/>
    <property type="match status" value="1"/>
</dbReference>
<name>A0A1K0FHG3_9ACTN</name>
<dbReference type="AlphaFoldDB" id="A0A1K0FHG3"/>
<sequence length="182" mass="20867">MEVPQRQIRAVYDEHTITVYQAYPEAIAGPAVRAGRFVDPFKRERMTWIKPSFLWMMYRCGWATKPGQERVLAVRITRAGFDWALAHACSSHHDRASGESREEWARRLRTSPVRVQWDPERSLALNALPYRSLQLGIGADAVRRYVDDWTVSITDVTPMVREIAAKRDPALLPVERPYSSAG</sequence>
<comment type="caution">
    <text evidence="1">The sequence shown here is derived from an EMBL/GenBank/DDBJ whole genome shotgun (WGS) entry which is preliminary data.</text>
</comment>
<gene>
    <name evidence="1" type="ORF">BG844_21585</name>
</gene>
<accession>A0A1K0FHG3</accession>
<reference evidence="1 2" key="1">
    <citation type="submission" date="2016-09" db="EMBL/GenBank/DDBJ databases">
        <title>Couchioplanes caeruleus draft genome sequence.</title>
        <authorList>
            <person name="Sheehan J."/>
            <person name="Caffrey P."/>
        </authorList>
    </citation>
    <scope>NUCLEOTIDE SEQUENCE [LARGE SCALE GENOMIC DNA]</scope>
    <source>
        <strain evidence="1 2">DSM 43634</strain>
    </source>
</reference>
<evidence type="ECO:0000313" key="1">
    <source>
        <dbReference type="EMBL" id="OJF12269.1"/>
    </source>
</evidence>
<dbReference type="PANTHER" id="PTHR38567:SF1">
    <property type="entry name" value="DUF4291 DOMAIN-CONTAINING PROTEIN"/>
    <property type="match status" value="1"/>
</dbReference>
<evidence type="ECO:0008006" key="3">
    <source>
        <dbReference type="Google" id="ProtNLM"/>
    </source>
</evidence>
<dbReference type="PANTHER" id="PTHR38567">
    <property type="entry name" value="DUF4291 DOMAIN-CONTAINING PROTEIN"/>
    <property type="match status" value="1"/>
</dbReference>
<proteinExistence type="predicted"/>
<dbReference type="InterPro" id="IPR025633">
    <property type="entry name" value="DUF4291"/>
</dbReference>
<protein>
    <recommendedName>
        <fullName evidence="3">DUF4291 domain-containing protein</fullName>
    </recommendedName>
</protein>
<dbReference type="EMBL" id="MEIA01000228">
    <property type="protein sequence ID" value="OJF12269.1"/>
    <property type="molecule type" value="Genomic_DNA"/>
</dbReference>
<evidence type="ECO:0000313" key="2">
    <source>
        <dbReference type="Proteomes" id="UP000182486"/>
    </source>
</evidence>
<organism evidence="1 2">
    <name type="scientific">Couchioplanes caeruleus subsp. caeruleus</name>
    <dbReference type="NCBI Taxonomy" id="56427"/>
    <lineage>
        <taxon>Bacteria</taxon>
        <taxon>Bacillati</taxon>
        <taxon>Actinomycetota</taxon>
        <taxon>Actinomycetes</taxon>
        <taxon>Micromonosporales</taxon>
        <taxon>Micromonosporaceae</taxon>
        <taxon>Couchioplanes</taxon>
    </lineage>
</organism>
<dbReference type="Proteomes" id="UP000182486">
    <property type="component" value="Unassembled WGS sequence"/>
</dbReference>
<keyword evidence="2" id="KW-1185">Reference proteome</keyword>
<dbReference type="RefSeq" id="WP_071807160.1">
    <property type="nucleotide sequence ID" value="NZ_MEIA01000228.1"/>
</dbReference>